<dbReference type="GO" id="GO:0044718">
    <property type="term" value="P:siderophore transmembrane transport"/>
    <property type="evidence" value="ECO:0007669"/>
    <property type="project" value="TreeGrafter"/>
</dbReference>
<gene>
    <name evidence="13" type="ORF">DJ013_01605</name>
</gene>
<accession>A0A2Z4G704</accession>
<keyword evidence="8 13" id="KW-0675">Receptor</keyword>
<dbReference type="RefSeq" id="WP_111370041.1">
    <property type="nucleotide sequence ID" value="NZ_CP029480.1"/>
</dbReference>
<evidence type="ECO:0000256" key="8">
    <source>
        <dbReference type="ARBA" id="ARBA00023170"/>
    </source>
</evidence>
<keyword evidence="6 10" id="KW-0798">TonB box</keyword>
<evidence type="ECO:0000313" key="14">
    <source>
        <dbReference type="Proteomes" id="UP000249873"/>
    </source>
</evidence>
<dbReference type="SUPFAM" id="SSF49464">
    <property type="entry name" value="Carboxypeptidase regulatory domain-like"/>
    <property type="match status" value="1"/>
</dbReference>
<dbReference type="Pfam" id="PF07715">
    <property type="entry name" value="Plug"/>
    <property type="match status" value="1"/>
</dbReference>
<dbReference type="PANTHER" id="PTHR30069">
    <property type="entry name" value="TONB-DEPENDENT OUTER MEMBRANE RECEPTOR"/>
    <property type="match status" value="1"/>
</dbReference>
<sequence>MWKWNKILIILAFGGTLKAQDCQISLKGRFFDEVTGEALPFATIYLESISQGKSADIDGYFEFEGLCPTSTHLKISHVSCEPLSQYLVIKNDTVLNIYLHHHEELMDEVLVHGDRADFSTQNSNTIDKDLIAKESNKSISDLLQTISGVSSLKTGSGISKPIIDGLYGNRITMLNNGIEQAGQQWGNDHAPEIDPFSAGHISVIKGVSALEFSGSSLGGVVLIEPDIIEHEPHLHGNINYIFQSNGLGHTFNTELTKFSKKGLGWRLNASLKGIGDQKTPNYYLTNSGRREANGSLQLEKVIGKWNSSLYFSTFNTEIGILRGAHVGNLTDLESAFDREEPFFTSEDFSYKIDAPSQKVNHHLLKLKTAKSYKNSSVLTFQYAGQIDNRKEFDVRRAGRSDQAALSLFQHSHFLEGNYSTTLSNGAFVKTGIQGDLKDNTNNPETGILPLIPDYVALTGSIFGFYQKESGKAFYEFGGRTDIRQLNAATISRDLPRKIVRYNRTFENYSVSSGIKYSFSKAFKFNLNAGYTLRAPAVNELYSFGLHQGVSSIEVGNVDLESEKSFKVTAAFDLAIQKKLFFQVLTYYQNIEDFIYLQAQTENTLTIRGAFPIFNYEQTNAQLIGADFLLSFEPISHVRLVSKAAILKGTDLTNDKPLVYMPSNNWSNTLKFSIKESTLSLEHQVVFEQKNLEADQDFLPPPATYQLFNIGFNTSLHVKKNTLGLGLKVENVLNEVYRDYLNRQRYFADELGRSINLRVNYKF</sequence>
<dbReference type="GO" id="GO:0009279">
    <property type="term" value="C:cell outer membrane"/>
    <property type="evidence" value="ECO:0007669"/>
    <property type="project" value="UniProtKB-SubCell"/>
</dbReference>
<dbReference type="Pfam" id="PF13715">
    <property type="entry name" value="CarbopepD_reg_2"/>
    <property type="match status" value="1"/>
</dbReference>
<dbReference type="EMBL" id="CP029480">
    <property type="protein sequence ID" value="AWV96939.1"/>
    <property type="molecule type" value="Genomic_DNA"/>
</dbReference>
<dbReference type="PANTHER" id="PTHR30069:SF29">
    <property type="entry name" value="HEMOGLOBIN AND HEMOGLOBIN-HAPTOGLOBIN-BINDING PROTEIN 1-RELATED"/>
    <property type="match status" value="1"/>
</dbReference>
<dbReference type="Proteomes" id="UP000249873">
    <property type="component" value="Chromosome"/>
</dbReference>
<comment type="similarity">
    <text evidence="10">Belongs to the TonB-dependent receptor family.</text>
</comment>
<dbReference type="SUPFAM" id="SSF56935">
    <property type="entry name" value="Porins"/>
    <property type="match status" value="1"/>
</dbReference>
<evidence type="ECO:0000256" key="10">
    <source>
        <dbReference type="RuleBase" id="RU003357"/>
    </source>
</evidence>
<dbReference type="OrthoDB" id="9795928at2"/>
<feature type="domain" description="TonB-dependent receptor-like beta-barrel" evidence="11">
    <location>
        <begin position="304"/>
        <end position="670"/>
    </location>
</feature>
<dbReference type="InterPro" id="IPR012910">
    <property type="entry name" value="Plug_dom"/>
</dbReference>
<keyword evidence="2" id="KW-0813">Transport</keyword>
<dbReference type="GO" id="GO:0015344">
    <property type="term" value="F:siderophore uptake transmembrane transporter activity"/>
    <property type="evidence" value="ECO:0007669"/>
    <property type="project" value="TreeGrafter"/>
</dbReference>
<dbReference type="InterPro" id="IPR037066">
    <property type="entry name" value="Plug_dom_sf"/>
</dbReference>
<name>A0A2Z4G704_9BACT</name>
<dbReference type="Gene3D" id="2.40.170.20">
    <property type="entry name" value="TonB-dependent receptor, beta-barrel domain"/>
    <property type="match status" value="1"/>
</dbReference>
<keyword evidence="14" id="KW-1185">Reference proteome</keyword>
<comment type="subcellular location">
    <subcellularLocation>
        <location evidence="1">Cell outer membrane</location>
        <topology evidence="1">Multi-pass membrane protein</topology>
    </subcellularLocation>
</comment>
<evidence type="ECO:0000256" key="6">
    <source>
        <dbReference type="ARBA" id="ARBA00023077"/>
    </source>
</evidence>
<evidence type="ECO:0000256" key="4">
    <source>
        <dbReference type="ARBA" id="ARBA00022692"/>
    </source>
</evidence>
<feature type="domain" description="TonB-dependent receptor plug" evidence="12">
    <location>
        <begin position="119"/>
        <end position="220"/>
    </location>
</feature>
<evidence type="ECO:0000256" key="2">
    <source>
        <dbReference type="ARBA" id="ARBA00022448"/>
    </source>
</evidence>
<proteinExistence type="inferred from homology"/>
<evidence type="ECO:0000259" key="11">
    <source>
        <dbReference type="Pfam" id="PF00593"/>
    </source>
</evidence>
<dbReference type="InterPro" id="IPR008969">
    <property type="entry name" value="CarboxyPept-like_regulatory"/>
</dbReference>
<keyword evidence="9" id="KW-0998">Cell outer membrane</keyword>
<protein>
    <submittedName>
        <fullName evidence="13">TonB-dependent receptor</fullName>
    </submittedName>
</protein>
<dbReference type="Gene3D" id="2.170.130.10">
    <property type="entry name" value="TonB-dependent receptor, plug domain"/>
    <property type="match status" value="1"/>
</dbReference>
<evidence type="ECO:0000256" key="9">
    <source>
        <dbReference type="ARBA" id="ARBA00023237"/>
    </source>
</evidence>
<keyword evidence="5" id="KW-0732">Signal</keyword>
<dbReference type="InterPro" id="IPR036942">
    <property type="entry name" value="Beta-barrel_TonB_sf"/>
</dbReference>
<evidence type="ECO:0000313" key="13">
    <source>
        <dbReference type="EMBL" id="AWV96939.1"/>
    </source>
</evidence>
<evidence type="ECO:0000256" key="5">
    <source>
        <dbReference type="ARBA" id="ARBA00022729"/>
    </source>
</evidence>
<keyword evidence="7 10" id="KW-0472">Membrane</keyword>
<keyword evidence="4" id="KW-0812">Transmembrane</keyword>
<dbReference type="KEGG" id="als:DJ013_01605"/>
<dbReference type="InterPro" id="IPR039426">
    <property type="entry name" value="TonB-dep_rcpt-like"/>
</dbReference>
<evidence type="ECO:0000256" key="7">
    <source>
        <dbReference type="ARBA" id="ARBA00023136"/>
    </source>
</evidence>
<evidence type="ECO:0000256" key="1">
    <source>
        <dbReference type="ARBA" id="ARBA00004571"/>
    </source>
</evidence>
<organism evidence="13 14">
    <name type="scientific">Arcticibacterium luteifluviistationis</name>
    <dbReference type="NCBI Taxonomy" id="1784714"/>
    <lineage>
        <taxon>Bacteria</taxon>
        <taxon>Pseudomonadati</taxon>
        <taxon>Bacteroidota</taxon>
        <taxon>Cytophagia</taxon>
        <taxon>Cytophagales</taxon>
        <taxon>Leadbetterellaceae</taxon>
        <taxon>Arcticibacterium</taxon>
    </lineage>
</organism>
<dbReference type="InterPro" id="IPR000531">
    <property type="entry name" value="Beta-barrel_TonB"/>
</dbReference>
<evidence type="ECO:0000256" key="3">
    <source>
        <dbReference type="ARBA" id="ARBA00022452"/>
    </source>
</evidence>
<dbReference type="AlphaFoldDB" id="A0A2Z4G704"/>
<evidence type="ECO:0000259" key="12">
    <source>
        <dbReference type="Pfam" id="PF07715"/>
    </source>
</evidence>
<keyword evidence="3" id="KW-1134">Transmembrane beta strand</keyword>
<dbReference type="Pfam" id="PF00593">
    <property type="entry name" value="TonB_dep_Rec_b-barrel"/>
    <property type="match status" value="1"/>
</dbReference>
<reference evidence="13 14" key="1">
    <citation type="submission" date="2018-05" db="EMBL/GenBank/DDBJ databases">
        <title>Complete genome sequence of Arcticibacterium luteifluviistationis SM1504T, a cytophagaceae bacterium isolated from Arctic surface seawater.</title>
        <authorList>
            <person name="Li Y."/>
            <person name="Qin Q.-L."/>
        </authorList>
    </citation>
    <scope>NUCLEOTIDE SEQUENCE [LARGE SCALE GENOMIC DNA]</scope>
    <source>
        <strain evidence="13 14">SM1504</strain>
    </source>
</reference>